<comment type="catalytic activity">
    <reaction evidence="8">
        <text>a ubiquinone + NADH + 5 H(+)(in) = a ubiquinol + NAD(+) + 4 H(+)(out)</text>
        <dbReference type="Rhea" id="RHEA:29091"/>
        <dbReference type="Rhea" id="RHEA-COMP:9565"/>
        <dbReference type="Rhea" id="RHEA-COMP:9566"/>
        <dbReference type="ChEBI" id="CHEBI:15378"/>
        <dbReference type="ChEBI" id="CHEBI:16389"/>
        <dbReference type="ChEBI" id="CHEBI:17976"/>
        <dbReference type="ChEBI" id="CHEBI:57540"/>
        <dbReference type="ChEBI" id="CHEBI:57945"/>
        <dbReference type="EC" id="7.1.1.2"/>
    </reaction>
</comment>
<dbReference type="PRINTS" id="PR01434">
    <property type="entry name" value="NADHDHGNASE5"/>
</dbReference>
<dbReference type="AlphaFoldDB" id="A0A343LEM7"/>
<feature type="transmembrane region" description="Helical" evidence="9">
    <location>
        <begin position="351"/>
        <end position="375"/>
    </location>
</feature>
<dbReference type="GO" id="GO:0015990">
    <property type="term" value="P:electron transport coupled proton transport"/>
    <property type="evidence" value="ECO:0007669"/>
    <property type="project" value="TreeGrafter"/>
</dbReference>
<proteinExistence type="predicted"/>
<reference evidence="11" key="1">
    <citation type="journal article" date="2017" name="BMC Genomics">
        <title>The complete mitochondrial genome of parasitic nematode Camallanus cotti: extreme discontinuity in the rate of mitogenomic architecture evolution within the Chromadorea class.</title>
        <authorList>
            <person name="Zou H."/>
            <person name="Jakovlic I."/>
            <person name="Chen R."/>
            <person name="Zhang D."/>
            <person name="Zhang J."/>
            <person name="Li W.X."/>
            <person name="Wang G.T."/>
        </authorList>
    </citation>
    <scope>NUCLEOTIDE SEQUENCE</scope>
</reference>
<evidence type="ECO:0000256" key="7">
    <source>
        <dbReference type="ARBA" id="ARBA00031027"/>
    </source>
</evidence>
<evidence type="ECO:0000256" key="8">
    <source>
        <dbReference type="ARBA" id="ARBA00049551"/>
    </source>
</evidence>
<evidence type="ECO:0000256" key="5">
    <source>
        <dbReference type="ARBA" id="ARBA00022989"/>
    </source>
</evidence>
<dbReference type="GO" id="GO:0003954">
    <property type="term" value="F:NADH dehydrogenase activity"/>
    <property type="evidence" value="ECO:0007669"/>
    <property type="project" value="TreeGrafter"/>
</dbReference>
<protein>
    <recommendedName>
        <fullName evidence="3">NADH:ubiquinone reductase (H(+)-translocating)</fullName>
        <ecNumber evidence="3">7.1.1.2</ecNumber>
    </recommendedName>
    <alternativeName>
        <fullName evidence="7">NADH dehydrogenase subunit 5</fullName>
    </alternativeName>
</protein>
<dbReference type="GO" id="GO:0016020">
    <property type="term" value="C:membrane"/>
    <property type="evidence" value="ECO:0007669"/>
    <property type="project" value="UniProtKB-SubCell"/>
</dbReference>
<dbReference type="PANTHER" id="PTHR42829:SF2">
    <property type="entry name" value="NADH-UBIQUINONE OXIDOREDUCTASE CHAIN 5"/>
    <property type="match status" value="1"/>
</dbReference>
<feature type="transmembrane region" description="Helical" evidence="9">
    <location>
        <begin position="221"/>
        <end position="243"/>
    </location>
</feature>
<name>A0A343LEM7_9BILA</name>
<evidence type="ECO:0000313" key="11">
    <source>
        <dbReference type="EMBL" id="ATO58501.1"/>
    </source>
</evidence>
<evidence type="ECO:0000256" key="1">
    <source>
        <dbReference type="ARBA" id="ARBA00003257"/>
    </source>
</evidence>
<dbReference type="GO" id="GO:0042773">
    <property type="term" value="P:ATP synthesis coupled electron transport"/>
    <property type="evidence" value="ECO:0007669"/>
    <property type="project" value="InterPro"/>
</dbReference>
<feature type="transmembrane region" description="Helical" evidence="9">
    <location>
        <begin position="46"/>
        <end position="68"/>
    </location>
</feature>
<feature type="transmembrane region" description="Helical" evidence="9">
    <location>
        <begin position="75"/>
        <end position="95"/>
    </location>
</feature>
<feature type="domain" description="NADH:quinone oxidoreductase/Mrp antiporter transmembrane" evidence="10">
    <location>
        <begin position="95"/>
        <end position="370"/>
    </location>
</feature>
<evidence type="ECO:0000259" key="10">
    <source>
        <dbReference type="Pfam" id="PF00361"/>
    </source>
</evidence>
<keyword evidence="6 9" id="KW-0472">Membrane</keyword>
<feature type="transmembrane region" description="Helical" evidence="9">
    <location>
        <begin position="387"/>
        <end position="417"/>
    </location>
</feature>
<keyword evidence="4 9" id="KW-0812">Transmembrane</keyword>
<sequence>MDMFIFVLLFLILFFFILFFILGNVGFSFSILGLDLLDLSFHVDWVSVVFGFLLFLIVGCILLYSCYYMSFDLMFSYYVVVLMVFVFSMVGVVFSDNCLSMIISWDVLGVSSYFLVLYYGNWDSCPGSLNTVMLNRLGDVCVFLVFSGLFIFGESFVFVMVLGVSSLIFFFFGCMTKSAQIPFSSWLPKAMSAPTPVSALVHSSTLVTAGLFLAFCFSDVIFLDFFMVLLFFVGLLTMFISGFSACFECDLKKMVALSTLSQIGFCFFGLGLGLVFFSFIHILSHAIFKSCLFMQVGYLIHSFGGQQDGRGYSYVSSGFGLVWVQIYVCLMCLCGVFFLSGAVSKEMLLEFYFFSSWGFGVFLFFGFSVVFTFFYCYRILGSFFGSFFFSMFYVGVSWFFSFCSVVLVIMSVFFIWWLVMNFMVVPLSFLYFDFFSFFCFVLIFLCFSVLCFFIFGFDDIKYKFFFDFLPKSFLCLNLNNRYLDSVLMKLVLDSYSGFFYFSSNFYSYFGGKGLNFVVVLFFLFLLL</sequence>
<evidence type="ECO:0000256" key="4">
    <source>
        <dbReference type="ARBA" id="ARBA00022692"/>
    </source>
</evidence>
<dbReference type="GO" id="GO:0008137">
    <property type="term" value="F:NADH dehydrogenase (ubiquinone) activity"/>
    <property type="evidence" value="ECO:0007669"/>
    <property type="project" value="UniProtKB-EC"/>
</dbReference>
<dbReference type="EC" id="7.1.1.2" evidence="3"/>
<comment type="subcellular location">
    <subcellularLocation>
        <location evidence="2">Membrane</location>
        <topology evidence="2">Multi-pass membrane protein</topology>
    </subcellularLocation>
</comment>
<dbReference type="InterPro" id="IPR001750">
    <property type="entry name" value="ND/Mrp_TM"/>
</dbReference>
<feature type="transmembrane region" description="Helical" evidence="9">
    <location>
        <begin position="429"/>
        <end position="457"/>
    </location>
</feature>
<dbReference type="EMBL" id="MF580344">
    <property type="protein sequence ID" value="ATO58501.1"/>
    <property type="molecule type" value="Genomic_DNA"/>
</dbReference>
<feature type="transmembrane region" description="Helical" evidence="9">
    <location>
        <begin position="505"/>
        <end position="526"/>
    </location>
</feature>
<organism evidence="11">
    <name type="scientific">Camallanus cotti</name>
    <dbReference type="NCBI Taxonomy" id="375143"/>
    <lineage>
        <taxon>Eukaryota</taxon>
        <taxon>Metazoa</taxon>
        <taxon>Ecdysozoa</taxon>
        <taxon>Nematoda</taxon>
        <taxon>Chromadorea</taxon>
        <taxon>Rhabditida</taxon>
        <taxon>Spirurina</taxon>
        <taxon>Spiruromorpha</taxon>
        <taxon>Camallanoidea</taxon>
        <taxon>Camallanidae</taxon>
        <taxon>Camallanus</taxon>
    </lineage>
</organism>
<evidence type="ECO:0000256" key="3">
    <source>
        <dbReference type="ARBA" id="ARBA00012944"/>
    </source>
</evidence>
<comment type="function">
    <text evidence="1">Core subunit of the mitochondrial membrane respiratory chain NADH dehydrogenase (Complex I) that is believed to belong to the minimal assembly required for catalysis. Complex I functions in the transfer of electrons from NADH to the respiratory chain. The immediate electron acceptor for the enzyme is believed to be ubiquinone.</text>
</comment>
<geneLocation type="mitochondrion" evidence="11"/>
<evidence type="ECO:0000256" key="2">
    <source>
        <dbReference type="ARBA" id="ARBA00004141"/>
    </source>
</evidence>
<feature type="transmembrane region" description="Helical" evidence="9">
    <location>
        <begin position="312"/>
        <end position="339"/>
    </location>
</feature>
<gene>
    <name evidence="11" type="primary">nad5</name>
</gene>
<dbReference type="InterPro" id="IPR003945">
    <property type="entry name" value="NU5C-like"/>
</dbReference>
<feature type="transmembrane region" description="Helical" evidence="9">
    <location>
        <begin position="197"/>
        <end position="215"/>
    </location>
</feature>
<dbReference type="PANTHER" id="PTHR42829">
    <property type="entry name" value="NADH-UBIQUINONE OXIDOREDUCTASE CHAIN 5"/>
    <property type="match status" value="1"/>
</dbReference>
<keyword evidence="5 9" id="KW-1133">Transmembrane helix</keyword>
<keyword evidence="11" id="KW-0496">Mitochondrion</keyword>
<feature type="transmembrane region" description="Helical" evidence="9">
    <location>
        <begin position="101"/>
        <end position="120"/>
    </location>
</feature>
<accession>A0A343LEM7</accession>
<feature type="transmembrane region" description="Helical" evidence="9">
    <location>
        <begin position="255"/>
        <end position="276"/>
    </location>
</feature>
<dbReference type="Pfam" id="PF00361">
    <property type="entry name" value="Proton_antipo_M"/>
    <property type="match status" value="1"/>
</dbReference>
<evidence type="ECO:0000256" key="6">
    <source>
        <dbReference type="ARBA" id="ARBA00023136"/>
    </source>
</evidence>
<evidence type="ECO:0000256" key="9">
    <source>
        <dbReference type="SAM" id="Phobius"/>
    </source>
</evidence>